<dbReference type="OrthoDB" id="8774535at2759"/>
<dbReference type="Proteomes" id="UP000316079">
    <property type="component" value="Unassembled WGS sequence"/>
</dbReference>
<evidence type="ECO:0000313" key="1">
    <source>
        <dbReference type="EMBL" id="TRZ03440.1"/>
    </source>
</evidence>
<name>A0A553RMN2_9TELE</name>
<organism evidence="1 2">
    <name type="scientific">Danionella cerebrum</name>
    <dbReference type="NCBI Taxonomy" id="2873325"/>
    <lineage>
        <taxon>Eukaryota</taxon>
        <taxon>Metazoa</taxon>
        <taxon>Chordata</taxon>
        <taxon>Craniata</taxon>
        <taxon>Vertebrata</taxon>
        <taxon>Euteleostomi</taxon>
        <taxon>Actinopterygii</taxon>
        <taxon>Neopterygii</taxon>
        <taxon>Teleostei</taxon>
        <taxon>Ostariophysi</taxon>
        <taxon>Cypriniformes</taxon>
        <taxon>Danionidae</taxon>
        <taxon>Danioninae</taxon>
        <taxon>Danionella</taxon>
    </lineage>
</organism>
<accession>A0A553RMN2</accession>
<feature type="non-terminal residue" evidence="1">
    <location>
        <position position="80"/>
    </location>
</feature>
<evidence type="ECO:0000313" key="2">
    <source>
        <dbReference type="Proteomes" id="UP000316079"/>
    </source>
</evidence>
<protein>
    <submittedName>
        <fullName evidence="1">Uncharacterized protein</fullName>
    </submittedName>
</protein>
<comment type="caution">
    <text evidence="1">The sequence shown here is derived from an EMBL/GenBank/DDBJ whole genome shotgun (WGS) entry which is preliminary data.</text>
</comment>
<reference evidence="1 2" key="1">
    <citation type="journal article" date="2019" name="Sci. Data">
        <title>Hybrid genome assembly and annotation of Danionella translucida.</title>
        <authorList>
            <person name="Kadobianskyi M."/>
            <person name="Schulze L."/>
            <person name="Schuelke M."/>
            <person name="Judkewitz B."/>
        </authorList>
    </citation>
    <scope>NUCLEOTIDE SEQUENCE [LARGE SCALE GENOMIC DNA]</scope>
    <source>
        <strain evidence="1 2">Bolton</strain>
    </source>
</reference>
<proteinExistence type="predicted"/>
<keyword evidence="2" id="KW-1185">Reference proteome</keyword>
<dbReference type="AlphaFoldDB" id="A0A553RMN2"/>
<dbReference type="STRING" id="623744.A0A553RMN2"/>
<gene>
    <name evidence="1" type="ORF">DNTS_025890</name>
</gene>
<sequence length="80" mass="8825">MRTQIQRCPQILELLKNKTVGLQHCKPTSSVCLLDSKDAGASTDCAHTLDSIPGPSSWPLFGSLIELIRRGGLRRQHETL</sequence>
<dbReference type="EMBL" id="SRMA01008417">
    <property type="protein sequence ID" value="TRZ03440.1"/>
    <property type="molecule type" value="Genomic_DNA"/>
</dbReference>